<protein>
    <submittedName>
        <fullName evidence="3">Uncharacterized protein</fullName>
    </submittedName>
</protein>
<dbReference type="Proteomes" id="UP000295531">
    <property type="component" value="Unassembled WGS sequence"/>
</dbReference>
<evidence type="ECO:0000313" key="4">
    <source>
        <dbReference type="Proteomes" id="UP000295531"/>
    </source>
</evidence>
<accession>A0A4R6PPC2</accession>
<name>A0A4R6PPC2_9GAMM</name>
<dbReference type="OrthoDB" id="7068720at2"/>
<evidence type="ECO:0000256" key="1">
    <source>
        <dbReference type="SAM" id="Coils"/>
    </source>
</evidence>
<evidence type="ECO:0000313" key="3">
    <source>
        <dbReference type="EMBL" id="TDP40205.1"/>
    </source>
</evidence>
<sequence>MTIKKLNLIGATRAQLSELEQLSSSGDECEIEMPTATIGIATLLAQSNSAREALSSWQELASAVLALYKKRYSSTKVLLVNETPDIALSEHHHAMARLLSHSNASIQKTSEWLRACAQNATELNNNEEGEQLLVAAVETLRSELINAEEQQQVIAKSAPNEQQLDDLTEENELLLLQLQQVQEELEHYFIRCKELEAGGSSASQSTPTTYTQPNIATPKQADVTDSPAWRYIEPFYTKLDKLIRHLIFKRQAKVVKKSKLFDKKWYAQTYQDVKAFKGGAALHYVAHGAAEGRDPGPEFSSERYWAMNPDVAEKGTNPLVHYELFGKNEGRYY</sequence>
<dbReference type="AlphaFoldDB" id="A0A4R6PPC2"/>
<keyword evidence="1" id="KW-0175">Coiled coil</keyword>
<gene>
    <name evidence="3" type="ORF">DEU29_102105</name>
</gene>
<proteinExistence type="predicted"/>
<organism evidence="3 4">
    <name type="scientific">Idiomarina aquatica</name>
    <dbReference type="NCBI Taxonomy" id="1327752"/>
    <lineage>
        <taxon>Bacteria</taxon>
        <taxon>Pseudomonadati</taxon>
        <taxon>Pseudomonadota</taxon>
        <taxon>Gammaproteobacteria</taxon>
        <taxon>Alteromonadales</taxon>
        <taxon>Idiomarinaceae</taxon>
        <taxon>Idiomarina</taxon>
    </lineage>
</organism>
<evidence type="ECO:0000256" key="2">
    <source>
        <dbReference type="SAM" id="MobiDB-lite"/>
    </source>
</evidence>
<feature type="compositionally biased region" description="Polar residues" evidence="2">
    <location>
        <begin position="200"/>
        <end position="217"/>
    </location>
</feature>
<keyword evidence="4" id="KW-1185">Reference proteome</keyword>
<feature type="region of interest" description="Disordered" evidence="2">
    <location>
        <begin position="199"/>
        <end position="219"/>
    </location>
</feature>
<feature type="coiled-coil region" evidence="1">
    <location>
        <begin position="164"/>
        <end position="198"/>
    </location>
</feature>
<reference evidence="3 4" key="1">
    <citation type="submission" date="2019-03" db="EMBL/GenBank/DDBJ databases">
        <title>Freshwater and sediment microbial communities from various areas in North America, analyzing microbe dynamics in response to fracking.</title>
        <authorList>
            <person name="Lamendella R."/>
        </authorList>
    </citation>
    <scope>NUCLEOTIDE SEQUENCE [LARGE SCALE GENOMIC DNA]</scope>
    <source>
        <strain evidence="3 4">18_TX</strain>
    </source>
</reference>
<comment type="caution">
    <text evidence="3">The sequence shown here is derived from an EMBL/GenBank/DDBJ whole genome shotgun (WGS) entry which is preliminary data.</text>
</comment>
<dbReference type="RefSeq" id="WP_133538671.1">
    <property type="nucleotide sequence ID" value="NZ_SNXI01000002.1"/>
</dbReference>
<dbReference type="EMBL" id="SNXI01000002">
    <property type="protein sequence ID" value="TDP40205.1"/>
    <property type="molecule type" value="Genomic_DNA"/>
</dbReference>